<feature type="transmembrane region" description="Helical" evidence="1">
    <location>
        <begin position="27"/>
        <end position="44"/>
    </location>
</feature>
<evidence type="ECO:0000313" key="4">
    <source>
        <dbReference type="Proteomes" id="UP000265540"/>
    </source>
</evidence>
<dbReference type="NCBIfam" id="NF037970">
    <property type="entry name" value="vanZ_1"/>
    <property type="match status" value="1"/>
</dbReference>
<dbReference type="Pfam" id="PF04892">
    <property type="entry name" value="VanZ"/>
    <property type="match status" value="1"/>
</dbReference>
<feature type="transmembrane region" description="Helical" evidence="1">
    <location>
        <begin position="75"/>
        <end position="94"/>
    </location>
</feature>
<evidence type="ECO:0000256" key="1">
    <source>
        <dbReference type="SAM" id="Phobius"/>
    </source>
</evidence>
<protein>
    <submittedName>
        <fullName evidence="3">VanZ family protein</fullName>
    </submittedName>
</protein>
<dbReference type="AlphaFoldDB" id="A0A3A4ZCR7"/>
<keyword evidence="1" id="KW-0472">Membrane</keyword>
<name>A0A3A4ZCR7_UNCKA</name>
<sequence length="110" mass="12433">MLIIFLASSIPGKLVNSVGLGKESYHINGHFFLFFVLCIAYYKATKSIIKSIIFTFLYGILDEIHQIFIPLRSASFFDIFVDTAGGLLAGGLLWKLQHLLPKKLKNWLIN</sequence>
<reference evidence="3 4" key="1">
    <citation type="journal article" date="2017" name="ISME J.">
        <title>Energy and carbon metabolisms in a deep terrestrial subsurface fluid microbial community.</title>
        <authorList>
            <person name="Momper L."/>
            <person name="Jungbluth S.P."/>
            <person name="Lee M.D."/>
            <person name="Amend J.P."/>
        </authorList>
    </citation>
    <scope>NUCLEOTIDE SEQUENCE [LARGE SCALE GENOMIC DNA]</scope>
    <source>
        <strain evidence="3">SURF_46</strain>
    </source>
</reference>
<dbReference type="Proteomes" id="UP000265540">
    <property type="component" value="Unassembled WGS sequence"/>
</dbReference>
<organism evidence="3 4">
    <name type="scientific">candidate division WWE3 bacterium</name>
    <dbReference type="NCBI Taxonomy" id="2053526"/>
    <lineage>
        <taxon>Bacteria</taxon>
        <taxon>Katanobacteria</taxon>
    </lineage>
</organism>
<evidence type="ECO:0000313" key="3">
    <source>
        <dbReference type="EMBL" id="RJR27035.1"/>
    </source>
</evidence>
<feature type="transmembrane region" description="Helical" evidence="1">
    <location>
        <begin position="51"/>
        <end position="69"/>
    </location>
</feature>
<accession>A0A3A4ZCR7</accession>
<gene>
    <name evidence="3" type="ORF">C4561_04275</name>
</gene>
<proteinExistence type="predicted"/>
<feature type="domain" description="VanZ-like" evidence="2">
    <location>
        <begin position="29"/>
        <end position="94"/>
    </location>
</feature>
<dbReference type="EMBL" id="QZJF01000017">
    <property type="protein sequence ID" value="RJR27035.1"/>
    <property type="molecule type" value="Genomic_DNA"/>
</dbReference>
<dbReference type="InterPro" id="IPR006976">
    <property type="entry name" value="VanZ-like"/>
</dbReference>
<keyword evidence="1" id="KW-0812">Transmembrane</keyword>
<keyword evidence="1" id="KW-1133">Transmembrane helix</keyword>
<comment type="caution">
    <text evidence="3">The sequence shown here is derived from an EMBL/GenBank/DDBJ whole genome shotgun (WGS) entry which is preliminary data.</text>
</comment>
<evidence type="ECO:0000259" key="2">
    <source>
        <dbReference type="Pfam" id="PF04892"/>
    </source>
</evidence>